<organism evidence="7 8">
    <name type="scientific">Scytalidium lignicola</name>
    <name type="common">Hyphomycete</name>
    <dbReference type="NCBI Taxonomy" id="5539"/>
    <lineage>
        <taxon>Eukaryota</taxon>
        <taxon>Fungi</taxon>
        <taxon>Dikarya</taxon>
        <taxon>Ascomycota</taxon>
        <taxon>Pezizomycotina</taxon>
        <taxon>Leotiomycetes</taxon>
        <taxon>Leotiomycetes incertae sedis</taxon>
        <taxon>Scytalidium</taxon>
    </lineage>
</organism>
<feature type="domain" description="Helicase ATP-binding" evidence="5">
    <location>
        <begin position="325"/>
        <end position="479"/>
    </location>
</feature>
<dbReference type="InterPro" id="IPR027417">
    <property type="entry name" value="P-loop_NTPase"/>
</dbReference>
<evidence type="ECO:0000256" key="1">
    <source>
        <dbReference type="ARBA" id="ARBA00022741"/>
    </source>
</evidence>
<dbReference type="SMART" id="SM00490">
    <property type="entry name" value="HELICc"/>
    <property type="match status" value="1"/>
</dbReference>
<evidence type="ECO:0000259" key="5">
    <source>
        <dbReference type="PROSITE" id="PS51192"/>
    </source>
</evidence>
<dbReference type="Pfam" id="PF00176">
    <property type="entry name" value="SNF2-rel_dom"/>
    <property type="match status" value="1"/>
</dbReference>
<evidence type="ECO:0000256" key="3">
    <source>
        <dbReference type="ARBA" id="ARBA00022840"/>
    </source>
</evidence>
<dbReference type="GO" id="GO:0005524">
    <property type="term" value="F:ATP binding"/>
    <property type="evidence" value="ECO:0007669"/>
    <property type="project" value="UniProtKB-KW"/>
</dbReference>
<proteinExistence type="predicted"/>
<dbReference type="PROSITE" id="PS51192">
    <property type="entry name" value="HELICASE_ATP_BIND_1"/>
    <property type="match status" value="1"/>
</dbReference>
<dbReference type="PANTHER" id="PTHR45626:SF22">
    <property type="entry name" value="DNA REPAIR PROTEIN RAD5"/>
    <property type="match status" value="1"/>
</dbReference>
<evidence type="ECO:0000256" key="4">
    <source>
        <dbReference type="SAM" id="MobiDB-lite"/>
    </source>
</evidence>
<dbReference type="InterPro" id="IPR001650">
    <property type="entry name" value="Helicase_C-like"/>
</dbReference>
<dbReference type="OrthoDB" id="448448at2759"/>
<dbReference type="GO" id="GO:0016787">
    <property type="term" value="F:hydrolase activity"/>
    <property type="evidence" value="ECO:0007669"/>
    <property type="project" value="UniProtKB-KW"/>
</dbReference>
<dbReference type="SUPFAM" id="SSF52540">
    <property type="entry name" value="P-loop containing nucleoside triphosphate hydrolases"/>
    <property type="match status" value="2"/>
</dbReference>
<dbReference type="InterPro" id="IPR050628">
    <property type="entry name" value="SNF2_RAD54_helicase_TF"/>
</dbReference>
<feature type="non-terminal residue" evidence="7">
    <location>
        <position position="1"/>
    </location>
</feature>
<evidence type="ECO:0008006" key="9">
    <source>
        <dbReference type="Google" id="ProtNLM"/>
    </source>
</evidence>
<protein>
    <recommendedName>
        <fullName evidence="9">Helicase C-terminal domain-containing protein</fullName>
    </recommendedName>
</protein>
<dbReference type="GO" id="GO:0008094">
    <property type="term" value="F:ATP-dependent activity, acting on DNA"/>
    <property type="evidence" value="ECO:0007669"/>
    <property type="project" value="TreeGrafter"/>
</dbReference>
<name>A0A3E2GVF5_SCYLI</name>
<dbReference type="InterPro" id="IPR038718">
    <property type="entry name" value="SNF2-like_sf"/>
</dbReference>
<evidence type="ECO:0000259" key="6">
    <source>
        <dbReference type="PROSITE" id="PS51194"/>
    </source>
</evidence>
<dbReference type="PANTHER" id="PTHR45626">
    <property type="entry name" value="TRANSCRIPTION TERMINATION FACTOR 2-RELATED"/>
    <property type="match status" value="1"/>
</dbReference>
<dbReference type="OMA" id="QIEAMRM"/>
<dbReference type="CDD" id="cd18793">
    <property type="entry name" value="SF2_C_SNF"/>
    <property type="match status" value="1"/>
</dbReference>
<evidence type="ECO:0000256" key="2">
    <source>
        <dbReference type="ARBA" id="ARBA00022801"/>
    </source>
</evidence>
<dbReference type="GO" id="GO:0006281">
    <property type="term" value="P:DNA repair"/>
    <property type="evidence" value="ECO:0007669"/>
    <property type="project" value="TreeGrafter"/>
</dbReference>
<evidence type="ECO:0000313" key="7">
    <source>
        <dbReference type="EMBL" id="RFU24743.1"/>
    </source>
</evidence>
<dbReference type="STRING" id="5539.A0A3E2GVF5"/>
<reference evidence="7 8" key="1">
    <citation type="submission" date="2018-05" db="EMBL/GenBank/DDBJ databases">
        <title>Draft genome sequence of Scytalidium lignicola DSM 105466, a ubiquitous saprotrophic fungus.</title>
        <authorList>
            <person name="Buettner E."/>
            <person name="Gebauer A.M."/>
            <person name="Hofrichter M."/>
            <person name="Liers C."/>
            <person name="Kellner H."/>
        </authorList>
    </citation>
    <scope>NUCLEOTIDE SEQUENCE [LARGE SCALE GENOMIC DNA]</scope>
    <source>
        <strain evidence="7 8">DSM 105466</strain>
    </source>
</reference>
<dbReference type="CDD" id="cd18008">
    <property type="entry name" value="DEXDc_SHPRH-like"/>
    <property type="match status" value="1"/>
</dbReference>
<keyword evidence="3" id="KW-0067">ATP-binding</keyword>
<comment type="caution">
    <text evidence="7">The sequence shown here is derived from an EMBL/GenBank/DDBJ whole genome shotgun (WGS) entry which is preliminary data.</text>
</comment>
<gene>
    <name evidence="7" type="ORF">B7463_g11593</name>
</gene>
<dbReference type="AlphaFoldDB" id="A0A3E2GVF5"/>
<feature type="domain" description="Helicase C-terminal" evidence="6">
    <location>
        <begin position="718"/>
        <end position="870"/>
    </location>
</feature>
<keyword evidence="1" id="KW-0547">Nucleotide-binding</keyword>
<dbReference type="PROSITE" id="PS51194">
    <property type="entry name" value="HELICASE_CTER"/>
    <property type="match status" value="1"/>
</dbReference>
<dbReference type="InterPro" id="IPR000330">
    <property type="entry name" value="SNF2_N"/>
</dbReference>
<keyword evidence="2" id="KW-0378">Hydrolase</keyword>
<feature type="non-terminal residue" evidence="7">
    <location>
        <position position="904"/>
    </location>
</feature>
<dbReference type="EMBL" id="NCSJ02000406">
    <property type="protein sequence ID" value="RFU24743.1"/>
    <property type="molecule type" value="Genomic_DNA"/>
</dbReference>
<dbReference type="InterPro" id="IPR049730">
    <property type="entry name" value="SNF2/RAD54-like_C"/>
</dbReference>
<feature type="region of interest" description="Disordered" evidence="4">
    <location>
        <begin position="204"/>
        <end position="225"/>
    </location>
</feature>
<dbReference type="Gene3D" id="3.40.50.10810">
    <property type="entry name" value="Tandem AAA-ATPase domain"/>
    <property type="match status" value="2"/>
</dbReference>
<dbReference type="Pfam" id="PF00271">
    <property type="entry name" value="Helicase_C"/>
    <property type="match status" value="1"/>
</dbReference>
<dbReference type="SMART" id="SM00487">
    <property type="entry name" value="DEXDc"/>
    <property type="match status" value="1"/>
</dbReference>
<dbReference type="GO" id="GO:0005634">
    <property type="term" value="C:nucleus"/>
    <property type="evidence" value="ECO:0007669"/>
    <property type="project" value="TreeGrafter"/>
</dbReference>
<sequence length="904" mass="101684">MSYYWNDQTTFSNAEGAFPTLEAVGSNRSTGSNLTGTGSCASPFALPGTTEFQCLSNSLAPQHLEDETFSAEVNNALTRHSGSNSSHDTEVVCFGELGNGRTLFDDFGLPLGNIQQDVAGVLRLLSSERGVELQLSCFPKTSSFPLRSVSHGHDATHDAESLCVIIYGPMTVYDEIGQFLQDVGMYLQDPQDCDRKVRYRNPHRLSGLDEDAPMASELRKPQPQEKRAEELLQSPIDVFSDFETHTLLSETISPDSLATELYSHQKQALTFMLKRENGWALSDADQDIWRELIDDKRRRFYTLPIAHALLNETRYVNNITGDIQDEIPVQFRGGLLADPMGLGKTLSTIALIASDRNPTEKLAIARNDSFESILTRRKTTLLVAPSTLLDMWNAELQRHLKPGTLKWVTHHGQRRLTTTTQICQYDIVLTSYQTITSEWRKRESVSSPILLHKWHRIALDEGTPIQNRLSDLMSLLQFLRPHPYNETTMFEAHIVEPWKRGNEEQAIQRLKKLFMAIALRRSKSVVELPTRVNVVRRLEFTEAELTQYREAETSIVTTLDDAIRTGRYESNLYANALQKINQLRMICNLGTFIKFSKEDSNKSLPQDHWNDCTAQANLNGLITVGAAKCAECGLDLESISQHTSEESVQKSGEGRLFECLLLFCNQCFQKRDKKRTSHCYSCGKPTPCPSAVVSTSCSSSELSNDAWASNHAIEFPTKVKSLVEDIKSLPGNTKSVVFSFWTSTLDIVELALDRSSIRYARVDGKLNTKKRISAFEKFRDDNNVAVLLLSLSCGAVGINLTSASRAYLMEPHWNPHIEEQAFARIHRMGQSREVTTVRYVMDNSFEDHMLKLQNRKAHLAGLLFSQKRISDNEVNMSRIHPFNLASTVPADLNINVSTETDATP</sequence>
<accession>A0A3E2GVF5</accession>
<dbReference type="Proteomes" id="UP000258309">
    <property type="component" value="Unassembled WGS sequence"/>
</dbReference>
<keyword evidence="8" id="KW-1185">Reference proteome</keyword>
<evidence type="ECO:0000313" key="8">
    <source>
        <dbReference type="Proteomes" id="UP000258309"/>
    </source>
</evidence>
<dbReference type="InterPro" id="IPR014001">
    <property type="entry name" value="Helicase_ATP-bd"/>
</dbReference>
<dbReference type="Gene3D" id="3.40.50.300">
    <property type="entry name" value="P-loop containing nucleotide triphosphate hydrolases"/>
    <property type="match status" value="1"/>
</dbReference>